<dbReference type="OrthoDB" id="4826021at2759"/>
<dbReference type="PANTHER" id="PTHR34853:SF1">
    <property type="entry name" value="LIPASE 5"/>
    <property type="match status" value="1"/>
</dbReference>
<accession>A0A7J6J7Z0</accession>
<keyword evidence="1" id="KW-0732">Signal</keyword>
<evidence type="ECO:0000313" key="3">
    <source>
        <dbReference type="Proteomes" id="UP000011096"/>
    </source>
</evidence>
<dbReference type="Proteomes" id="UP000011096">
    <property type="component" value="Unassembled WGS sequence"/>
</dbReference>
<organism evidence="2 3">
    <name type="scientific">Colletotrichum fructicola (strain Nara gc5)</name>
    <name type="common">Anthracnose fungus</name>
    <name type="synonym">Colletotrichum gloeosporioides (strain Nara gc5)</name>
    <dbReference type="NCBI Taxonomy" id="1213859"/>
    <lineage>
        <taxon>Eukaryota</taxon>
        <taxon>Fungi</taxon>
        <taxon>Dikarya</taxon>
        <taxon>Ascomycota</taxon>
        <taxon>Pezizomycotina</taxon>
        <taxon>Sordariomycetes</taxon>
        <taxon>Hypocreomycetidae</taxon>
        <taxon>Glomerellales</taxon>
        <taxon>Glomerellaceae</taxon>
        <taxon>Colletotrichum</taxon>
        <taxon>Colletotrichum gloeosporioides species complex</taxon>
    </lineage>
</organism>
<dbReference type="Gene3D" id="3.40.50.1820">
    <property type="entry name" value="alpha/beta hydrolase"/>
    <property type="match status" value="1"/>
</dbReference>
<dbReference type="RefSeq" id="XP_031892086.1">
    <property type="nucleotide sequence ID" value="XM_032024501.1"/>
</dbReference>
<dbReference type="AlphaFoldDB" id="A0A7J6J7Z0"/>
<name>A0A7J6J7Z0_COLFN</name>
<dbReference type="InterPro" id="IPR005152">
    <property type="entry name" value="Lipase_secreted"/>
</dbReference>
<dbReference type="PANTHER" id="PTHR34853">
    <property type="match status" value="1"/>
</dbReference>
<evidence type="ECO:0000256" key="1">
    <source>
        <dbReference type="SAM" id="SignalP"/>
    </source>
</evidence>
<proteinExistence type="predicted"/>
<sequence length="135" mass="14697">MRAIPVIRLLFGQQVLQIFAVDVGQASNYYVSAEVAQQYSCGDACQQAIAEGNAEDLKIYGTRFDYDFYKTAANFSGSKPGDVLKFELNPPSNLSTPAGVAAYKIQYTSTDINGSYVPVTGFIALPFARTTEPFN</sequence>
<comment type="caution">
    <text evidence="2">The sequence shown here is derived from an EMBL/GenBank/DDBJ whole genome shotgun (WGS) entry which is preliminary data.</text>
</comment>
<evidence type="ECO:0000313" key="2">
    <source>
        <dbReference type="EMBL" id="KAF4484688.1"/>
    </source>
</evidence>
<dbReference type="InParanoid" id="A0A7J6J7Z0"/>
<dbReference type="EMBL" id="ANPB02000004">
    <property type="protein sequence ID" value="KAF4484688.1"/>
    <property type="molecule type" value="Genomic_DNA"/>
</dbReference>
<dbReference type="GO" id="GO:0016042">
    <property type="term" value="P:lipid catabolic process"/>
    <property type="evidence" value="ECO:0007669"/>
    <property type="project" value="InterPro"/>
</dbReference>
<gene>
    <name evidence="2" type="ORF">CGGC5_v008197</name>
</gene>
<dbReference type="GeneID" id="43608670"/>
<feature type="chain" id="PRO_5029652832" evidence="1">
    <location>
        <begin position="21"/>
        <end position="135"/>
    </location>
</feature>
<keyword evidence="3" id="KW-1185">Reference proteome</keyword>
<feature type="signal peptide" evidence="1">
    <location>
        <begin position="1"/>
        <end position="20"/>
    </location>
</feature>
<reference evidence="2 3" key="1">
    <citation type="submission" date="2012-08" db="EMBL/GenBank/DDBJ databases">
        <authorList>
            <person name="Gan P.H.P."/>
            <person name="Ikeda K."/>
            <person name="Irieda H."/>
            <person name="Narusaka M."/>
            <person name="O'Connell R.J."/>
            <person name="Narusaka Y."/>
            <person name="Takano Y."/>
            <person name="Kubo Y."/>
            <person name="Shirasu K."/>
        </authorList>
    </citation>
    <scope>NUCLEOTIDE SEQUENCE [LARGE SCALE GENOMIC DNA]</scope>
    <source>
        <strain evidence="2 3">Nara gc5</strain>
    </source>
</reference>
<dbReference type="InterPro" id="IPR029058">
    <property type="entry name" value="AB_hydrolase_fold"/>
</dbReference>
<reference evidence="2 3" key="2">
    <citation type="submission" date="2020-04" db="EMBL/GenBank/DDBJ databases">
        <title>Genome sequencing and assembly of multiple isolates from the Colletotrichum gloeosporioides species complex.</title>
        <authorList>
            <person name="Gan P."/>
            <person name="Shirasu K."/>
        </authorList>
    </citation>
    <scope>NUCLEOTIDE SEQUENCE [LARGE SCALE GENOMIC DNA]</scope>
    <source>
        <strain evidence="2 3">Nara gc5</strain>
    </source>
</reference>
<protein>
    <submittedName>
        <fullName evidence="2">Uncharacterized protein</fullName>
    </submittedName>
</protein>
<dbReference type="GO" id="GO:0004806">
    <property type="term" value="F:triacylglycerol lipase activity"/>
    <property type="evidence" value="ECO:0007669"/>
    <property type="project" value="InterPro"/>
</dbReference>